<dbReference type="PANTHER" id="PTHR12271">
    <property type="entry name" value="POLY A POLYMERASE CID PAP -RELATED"/>
    <property type="match status" value="1"/>
</dbReference>
<dbReference type="InterPro" id="IPR043519">
    <property type="entry name" value="NT_sf"/>
</dbReference>
<evidence type="ECO:0000313" key="3">
    <source>
        <dbReference type="Proteomes" id="UP000789901"/>
    </source>
</evidence>
<feature type="domain" description="Poly(A) RNA polymerase mitochondrial-like central palm" evidence="1">
    <location>
        <begin position="1"/>
        <end position="81"/>
    </location>
</feature>
<dbReference type="Pfam" id="PF22600">
    <property type="entry name" value="MTPAP-like_central"/>
    <property type="match status" value="1"/>
</dbReference>
<dbReference type="SUPFAM" id="SSF81301">
    <property type="entry name" value="Nucleotidyltransferase"/>
    <property type="match status" value="1"/>
</dbReference>
<dbReference type="InterPro" id="IPR054708">
    <property type="entry name" value="MTPAP-like_central"/>
</dbReference>
<organism evidence="2 3">
    <name type="scientific">Gigaspora margarita</name>
    <dbReference type="NCBI Taxonomy" id="4874"/>
    <lineage>
        <taxon>Eukaryota</taxon>
        <taxon>Fungi</taxon>
        <taxon>Fungi incertae sedis</taxon>
        <taxon>Mucoromycota</taxon>
        <taxon>Glomeromycotina</taxon>
        <taxon>Glomeromycetes</taxon>
        <taxon>Diversisporales</taxon>
        <taxon>Gigasporaceae</taxon>
        <taxon>Gigaspora</taxon>
    </lineage>
</organism>
<dbReference type="Gene3D" id="3.30.460.10">
    <property type="entry name" value="Beta Polymerase, domain 2"/>
    <property type="match status" value="1"/>
</dbReference>
<protein>
    <submittedName>
        <fullName evidence="2">27811_t:CDS:1</fullName>
    </submittedName>
</protein>
<evidence type="ECO:0000259" key="1">
    <source>
        <dbReference type="Pfam" id="PF22600"/>
    </source>
</evidence>
<dbReference type="Proteomes" id="UP000789901">
    <property type="component" value="Unassembled WGS sequence"/>
</dbReference>
<reference evidence="2 3" key="1">
    <citation type="submission" date="2021-06" db="EMBL/GenBank/DDBJ databases">
        <authorList>
            <person name="Kallberg Y."/>
            <person name="Tangrot J."/>
            <person name="Rosling A."/>
        </authorList>
    </citation>
    <scope>NUCLEOTIDE SEQUENCE [LARGE SCALE GENOMIC DNA]</scope>
    <source>
        <strain evidence="2 3">120-4 pot B 10/14</strain>
    </source>
</reference>
<proteinExistence type="predicted"/>
<keyword evidence="3" id="KW-1185">Reference proteome</keyword>
<name>A0ABN7VH56_GIGMA</name>
<accession>A0ABN7VH56</accession>
<dbReference type="EMBL" id="CAJVQB010015144">
    <property type="protein sequence ID" value="CAG8772748.1"/>
    <property type="molecule type" value="Genomic_DNA"/>
</dbReference>
<dbReference type="PANTHER" id="PTHR12271:SF113">
    <property type="entry name" value="POLY(A) RNA POLYMERASE CID11"/>
    <property type="match status" value="1"/>
</dbReference>
<gene>
    <name evidence="2" type="ORF">GMARGA_LOCUS18712</name>
</gene>
<dbReference type="SUPFAM" id="SSF81631">
    <property type="entry name" value="PAP/OAS1 substrate-binding domain"/>
    <property type="match status" value="1"/>
</dbReference>
<evidence type="ECO:0000313" key="2">
    <source>
        <dbReference type="EMBL" id="CAG8772748.1"/>
    </source>
</evidence>
<comment type="caution">
    <text evidence="2">The sequence shown here is derived from an EMBL/GenBank/DDBJ whole genome shotgun (WGS) entry which is preliminary data.</text>
</comment>
<sequence length="151" mass="17792">MRNLYEKLLTTNIDEEQRKNFVKKIERILNYEWSNFGIKVNMFGSSVNFLGTSTSDVDICVTTSSKELENILTLSKKLQNQEPFNPERNLENGVNNRRFKIIIKEFRRAVEYLYKANLELCCEIYDEYECDDKIPMITLKDLCKANLDSKI</sequence>